<dbReference type="AntiFam" id="ANF00010">
    <property type="entry name" value="tRNA translation"/>
</dbReference>
<name>A0A6C0H3V8_9ZZZZ</name>
<dbReference type="AlphaFoldDB" id="A0A6C0H3V8"/>
<proteinExistence type="predicted"/>
<protein>
    <submittedName>
        <fullName evidence="1">Uncharacterized protein</fullName>
    </submittedName>
</protein>
<dbReference type="EMBL" id="MN739859">
    <property type="protein sequence ID" value="QHT74926.1"/>
    <property type="molecule type" value="Genomic_DNA"/>
</dbReference>
<sequence length="43" mass="4925">MYTVKLWGLVAQQVERAAFNRVVVGSIPTRFIISNCGHRFEMV</sequence>
<evidence type="ECO:0000313" key="1">
    <source>
        <dbReference type="EMBL" id="QHT74926.1"/>
    </source>
</evidence>
<reference evidence="1" key="1">
    <citation type="journal article" date="2020" name="Nature">
        <title>Giant virus diversity and host interactions through global metagenomics.</title>
        <authorList>
            <person name="Schulz F."/>
            <person name="Roux S."/>
            <person name="Paez-Espino D."/>
            <person name="Jungbluth S."/>
            <person name="Walsh D.A."/>
            <person name="Denef V.J."/>
            <person name="McMahon K.D."/>
            <person name="Konstantinidis K.T."/>
            <person name="Eloe-Fadrosh E.A."/>
            <person name="Kyrpides N.C."/>
            <person name="Woyke T."/>
        </authorList>
    </citation>
    <scope>NUCLEOTIDE SEQUENCE</scope>
    <source>
        <strain evidence="1">GVMAG-M-3300023179-62</strain>
    </source>
</reference>
<accession>A0A6C0H3V8</accession>
<organism evidence="1">
    <name type="scientific">viral metagenome</name>
    <dbReference type="NCBI Taxonomy" id="1070528"/>
    <lineage>
        <taxon>unclassified sequences</taxon>
        <taxon>metagenomes</taxon>
        <taxon>organismal metagenomes</taxon>
    </lineage>
</organism>